<protein>
    <submittedName>
        <fullName evidence="1">Uncharacterized protein</fullName>
    </submittedName>
</protein>
<evidence type="ECO:0000313" key="1">
    <source>
        <dbReference type="EMBL" id="OTG08512.1"/>
    </source>
</evidence>
<accession>A0A251TCX4</accession>
<organism evidence="1 2">
    <name type="scientific">Helianthus annuus</name>
    <name type="common">Common sunflower</name>
    <dbReference type="NCBI Taxonomy" id="4232"/>
    <lineage>
        <taxon>Eukaryota</taxon>
        <taxon>Viridiplantae</taxon>
        <taxon>Streptophyta</taxon>
        <taxon>Embryophyta</taxon>
        <taxon>Tracheophyta</taxon>
        <taxon>Spermatophyta</taxon>
        <taxon>Magnoliopsida</taxon>
        <taxon>eudicotyledons</taxon>
        <taxon>Gunneridae</taxon>
        <taxon>Pentapetalae</taxon>
        <taxon>asterids</taxon>
        <taxon>campanulids</taxon>
        <taxon>Asterales</taxon>
        <taxon>Asteraceae</taxon>
        <taxon>Asteroideae</taxon>
        <taxon>Heliantheae alliance</taxon>
        <taxon>Heliantheae</taxon>
        <taxon>Helianthus</taxon>
    </lineage>
</organism>
<name>A0A251TCX4_HELAN</name>
<dbReference type="InParanoid" id="A0A251TCX4"/>
<gene>
    <name evidence="1" type="ORF">HannXRQ_Chr11g0342601</name>
</gene>
<dbReference type="AlphaFoldDB" id="A0A251TCX4"/>
<dbReference type="Proteomes" id="UP000215914">
    <property type="component" value="Chromosome 11"/>
</dbReference>
<evidence type="ECO:0000313" key="2">
    <source>
        <dbReference type="Proteomes" id="UP000215914"/>
    </source>
</evidence>
<sequence>MGDQQEWPHDRLIHGPKNITFLNHLDASQDNYTIKVRITNKNNAVYKEIFSNL</sequence>
<proteinExistence type="predicted"/>
<reference evidence="2" key="1">
    <citation type="journal article" date="2017" name="Nature">
        <title>The sunflower genome provides insights into oil metabolism, flowering and Asterid evolution.</title>
        <authorList>
            <person name="Badouin H."/>
            <person name="Gouzy J."/>
            <person name="Grassa C.J."/>
            <person name="Murat F."/>
            <person name="Staton S.E."/>
            <person name="Cottret L."/>
            <person name="Lelandais-Briere C."/>
            <person name="Owens G.L."/>
            <person name="Carrere S."/>
            <person name="Mayjonade B."/>
            <person name="Legrand L."/>
            <person name="Gill N."/>
            <person name="Kane N.C."/>
            <person name="Bowers J.E."/>
            <person name="Hubner S."/>
            <person name="Bellec A."/>
            <person name="Berard A."/>
            <person name="Berges H."/>
            <person name="Blanchet N."/>
            <person name="Boniface M.C."/>
            <person name="Brunel D."/>
            <person name="Catrice O."/>
            <person name="Chaidir N."/>
            <person name="Claudel C."/>
            <person name="Donnadieu C."/>
            <person name="Faraut T."/>
            <person name="Fievet G."/>
            <person name="Helmstetter N."/>
            <person name="King M."/>
            <person name="Knapp S.J."/>
            <person name="Lai Z."/>
            <person name="Le Paslier M.C."/>
            <person name="Lippi Y."/>
            <person name="Lorenzon L."/>
            <person name="Mandel J.R."/>
            <person name="Marage G."/>
            <person name="Marchand G."/>
            <person name="Marquand E."/>
            <person name="Bret-Mestries E."/>
            <person name="Morien E."/>
            <person name="Nambeesan S."/>
            <person name="Nguyen T."/>
            <person name="Pegot-Espagnet P."/>
            <person name="Pouilly N."/>
            <person name="Raftis F."/>
            <person name="Sallet E."/>
            <person name="Schiex T."/>
            <person name="Thomas J."/>
            <person name="Vandecasteele C."/>
            <person name="Vares D."/>
            <person name="Vear F."/>
            <person name="Vautrin S."/>
            <person name="Crespi M."/>
            <person name="Mangin B."/>
            <person name="Burke J.M."/>
            <person name="Salse J."/>
            <person name="Munos S."/>
            <person name="Vincourt P."/>
            <person name="Rieseberg L.H."/>
            <person name="Langlade N.B."/>
        </authorList>
    </citation>
    <scope>NUCLEOTIDE SEQUENCE [LARGE SCALE GENOMIC DNA]</scope>
    <source>
        <strain evidence="2">cv. SF193</strain>
    </source>
</reference>
<keyword evidence="2" id="KW-1185">Reference proteome</keyword>
<dbReference type="EMBL" id="CM007900">
    <property type="protein sequence ID" value="OTG08512.1"/>
    <property type="molecule type" value="Genomic_DNA"/>
</dbReference>